<protein>
    <recommendedName>
        <fullName evidence="1">DUF7730 domain-containing protein</fullName>
    </recommendedName>
</protein>
<evidence type="ECO:0000313" key="4">
    <source>
        <dbReference type="Proteomes" id="UP000447873"/>
    </source>
</evidence>
<accession>A0A8H3V954</accession>
<dbReference type="Proteomes" id="UP000447873">
    <property type="component" value="Unassembled WGS sequence"/>
</dbReference>
<dbReference type="Proteomes" id="UP000433883">
    <property type="component" value="Unassembled WGS sequence"/>
</dbReference>
<dbReference type="OrthoDB" id="10352343at2759"/>
<sequence>MPNWNDLPLELREKVYHNLWRLEDTLVVPKAIYIERATKTLSVRTRSQVKENLDAASPHNPWKRRAHIISASSRFLRCSKQVYSEGLKILYSNRFTAYHLDSFPAFATKVGPFSFSHIRNLELHDDFFSTANEANQFDSLVHLETLTYHKSRSDETRIRPFSAHVPNDASDPIQRTRSLRPRHLANDFLGAMASRHLNTKITIEFKLYVTDTQFVVFQGQVRRRNREEIWDAKYTVNRVEKGLDVVYVPNSRSLIRITFTF</sequence>
<dbReference type="InterPro" id="IPR056632">
    <property type="entry name" value="DUF7730"/>
</dbReference>
<reference evidence="3 4" key="1">
    <citation type="submission" date="2018-12" db="EMBL/GenBank/DDBJ databases">
        <title>Venturia inaequalis Genome Resource.</title>
        <authorList>
            <person name="Lichtner F.J."/>
        </authorList>
    </citation>
    <scope>NUCLEOTIDE SEQUENCE [LARGE SCALE GENOMIC DNA]</scope>
    <source>
        <strain evidence="3 4">120213</strain>
        <strain evidence="2">Bline_iso_100314</strain>
    </source>
</reference>
<proteinExistence type="predicted"/>
<evidence type="ECO:0000313" key="2">
    <source>
        <dbReference type="EMBL" id="KAE9964810.1"/>
    </source>
</evidence>
<feature type="domain" description="DUF7730" evidence="1">
    <location>
        <begin position="6"/>
        <end position="129"/>
    </location>
</feature>
<name>A0A8H3V954_VENIN</name>
<evidence type="ECO:0000259" key="1">
    <source>
        <dbReference type="Pfam" id="PF24864"/>
    </source>
</evidence>
<organism evidence="3 4">
    <name type="scientific">Venturia inaequalis</name>
    <name type="common">Apple scab fungus</name>
    <dbReference type="NCBI Taxonomy" id="5025"/>
    <lineage>
        <taxon>Eukaryota</taxon>
        <taxon>Fungi</taxon>
        <taxon>Dikarya</taxon>
        <taxon>Ascomycota</taxon>
        <taxon>Pezizomycotina</taxon>
        <taxon>Dothideomycetes</taxon>
        <taxon>Pleosporomycetidae</taxon>
        <taxon>Venturiales</taxon>
        <taxon>Venturiaceae</taxon>
        <taxon>Venturia</taxon>
    </lineage>
</organism>
<dbReference type="EMBL" id="WNWQ01000663">
    <property type="protein sequence ID" value="KAE9964810.1"/>
    <property type="molecule type" value="Genomic_DNA"/>
</dbReference>
<gene>
    <name evidence="2" type="ORF">BLS_008050</name>
    <name evidence="3" type="ORF">EG328_009999</name>
</gene>
<dbReference type="EMBL" id="WNWS01000063">
    <property type="protein sequence ID" value="KAE9983362.1"/>
    <property type="molecule type" value="Genomic_DNA"/>
</dbReference>
<evidence type="ECO:0000313" key="3">
    <source>
        <dbReference type="EMBL" id="KAE9983362.1"/>
    </source>
</evidence>
<comment type="caution">
    <text evidence="3">The sequence shown here is derived from an EMBL/GenBank/DDBJ whole genome shotgun (WGS) entry which is preliminary data.</text>
</comment>
<dbReference type="Pfam" id="PF24864">
    <property type="entry name" value="DUF7730"/>
    <property type="match status" value="1"/>
</dbReference>
<dbReference type="AlphaFoldDB" id="A0A8H3V954"/>